<sequence length="83" mass="9884">AREFAYDIVSLLLVLVKLCNFFKFQEEFWIVSGKLSRKLDVNKFEKPFAWCLVWLTHVDMFGRLANFLMTKDIGSFRKAFQKI</sequence>
<protein>
    <submittedName>
        <fullName evidence="2">Uncharacterized protein</fullName>
    </submittedName>
</protein>
<name>A0ABQ7NVJ4_BRACM</name>
<evidence type="ECO:0000313" key="2">
    <source>
        <dbReference type="EMBL" id="KAG5414878.1"/>
    </source>
</evidence>
<proteinExistence type="predicted"/>
<dbReference type="EMBL" id="JADBGQ010000001">
    <property type="protein sequence ID" value="KAG5414878.1"/>
    <property type="molecule type" value="Genomic_DNA"/>
</dbReference>
<feature type="signal peptide" evidence="1">
    <location>
        <begin position="1"/>
        <end position="21"/>
    </location>
</feature>
<keyword evidence="3" id="KW-1185">Reference proteome</keyword>
<organism evidence="2 3">
    <name type="scientific">Brassica rapa subsp. trilocularis</name>
    <dbReference type="NCBI Taxonomy" id="1813537"/>
    <lineage>
        <taxon>Eukaryota</taxon>
        <taxon>Viridiplantae</taxon>
        <taxon>Streptophyta</taxon>
        <taxon>Embryophyta</taxon>
        <taxon>Tracheophyta</taxon>
        <taxon>Spermatophyta</taxon>
        <taxon>Magnoliopsida</taxon>
        <taxon>eudicotyledons</taxon>
        <taxon>Gunneridae</taxon>
        <taxon>Pentapetalae</taxon>
        <taxon>rosids</taxon>
        <taxon>malvids</taxon>
        <taxon>Brassicales</taxon>
        <taxon>Brassicaceae</taxon>
        <taxon>Brassiceae</taxon>
        <taxon>Brassica</taxon>
    </lineage>
</organism>
<evidence type="ECO:0000256" key="1">
    <source>
        <dbReference type="SAM" id="SignalP"/>
    </source>
</evidence>
<evidence type="ECO:0000313" key="3">
    <source>
        <dbReference type="Proteomes" id="UP000823674"/>
    </source>
</evidence>
<reference evidence="2 3" key="1">
    <citation type="submission" date="2021-03" db="EMBL/GenBank/DDBJ databases">
        <authorList>
            <person name="King G.J."/>
            <person name="Bancroft I."/>
            <person name="Baten A."/>
            <person name="Bloomfield J."/>
            <person name="Borpatragohain P."/>
            <person name="He Z."/>
            <person name="Irish N."/>
            <person name="Irwin J."/>
            <person name="Liu K."/>
            <person name="Mauleon R.P."/>
            <person name="Moore J."/>
            <person name="Morris R."/>
            <person name="Ostergaard L."/>
            <person name="Wang B."/>
            <person name="Wells R."/>
        </authorList>
    </citation>
    <scope>NUCLEOTIDE SEQUENCE [LARGE SCALE GENOMIC DNA]</scope>
    <source>
        <strain evidence="2">R-o-18</strain>
        <tissue evidence="2">Leaf</tissue>
    </source>
</reference>
<feature type="chain" id="PRO_5045361941" evidence="1">
    <location>
        <begin position="22"/>
        <end position="83"/>
    </location>
</feature>
<dbReference type="Proteomes" id="UP000823674">
    <property type="component" value="Chromosome A01"/>
</dbReference>
<keyword evidence="1" id="KW-0732">Signal</keyword>
<gene>
    <name evidence="2" type="primary">A01g505880.1_BraROA</name>
    <name evidence="2" type="ORF">IGI04_002445</name>
</gene>
<feature type="non-terminal residue" evidence="2">
    <location>
        <position position="1"/>
    </location>
</feature>
<accession>A0ABQ7NVJ4</accession>
<comment type="caution">
    <text evidence="2">The sequence shown here is derived from an EMBL/GenBank/DDBJ whole genome shotgun (WGS) entry which is preliminary data.</text>
</comment>